<protein>
    <submittedName>
        <fullName evidence="1">10376_t:CDS:1</fullName>
    </submittedName>
</protein>
<accession>A0A9N9H217</accession>
<keyword evidence="2" id="KW-1185">Reference proteome</keyword>
<sequence>ELEQSNEGLRSQFKDFEEKVREKAKAKQEIINNLGEKIKELPFYGMELE</sequence>
<reference evidence="1" key="1">
    <citation type="submission" date="2021-06" db="EMBL/GenBank/DDBJ databases">
        <authorList>
            <person name="Kallberg Y."/>
            <person name="Tangrot J."/>
            <person name="Rosling A."/>
        </authorList>
    </citation>
    <scope>NUCLEOTIDE SEQUENCE</scope>
    <source>
        <strain evidence="1">87-6 pot B 2015</strain>
    </source>
</reference>
<gene>
    <name evidence="1" type="ORF">FMOSSE_LOCUS11285</name>
</gene>
<feature type="non-terminal residue" evidence="1">
    <location>
        <position position="49"/>
    </location>
</feature>
<comment type="caution">
    <text evidence="1">The sequence shown here is derived from an EMBL/GenBank/DDBJ whole genome shotgun (WGS) entry which is preliminary data.</text>
</comment>
<organism evidence="1 2">
    <name type="scientific">Funneliformis mosseae</name>
    <name type="common">Endomycorrhizal fungus</name>
    <name type="synonym">Glomus mosseae</name>
    <dbReference type="NCBI Taxonomy" id="27381"/>
    <lineage>
        <taxon>Eukaryota</taxon>
        <taxon>Fungi</taxon>
        <taxon>Fungi incertae sedis</taxon>
        <taxon>Mucoromycota</taxon>
        <taxon>Glomeromycotina</taxon>
        <taxon>Glomeromycetes</taxon>
        <taxon>Glomerales</taxon>
        <taxon>Glomeraceae</taxon>
        <taxon>Funneliformis</taxon>
    </lineage>
</organism>
<name>A0A9N9H217_FUNMO</name>
<proteinExistence type="predicted"/>
<dbReference type="EMBL" id="CAJVPP010004283">
    <property type="protein sequence ID" value="CAG8647109.1"/>
    <property type="molecule type" value="Genomic_DNA"/>
</dbReference>
<dbReference type="Proteomes" id="UP000789375">
    <property type="component" value="Unassembled WGS sequence"/>
</dbReference>
<evidence type="ECO:0000313" key="2">
    <source>
        <dbReference type="Proteomes" id="UP000789375"/>
    </source>
</evidence>
<evidence type="ECO:0000313" key="1">
    <source>
        <dbReference type="EMBL" id="CAG8647109.1"/>
    </source>
</evidence>
<dbReference type="AlphaFoldDB" id="A0A9N9H217"/>